<dbReference type="InterPro" id="IPR014032">
    <property type="entry name" value="Peptidase_A24A_bac"/>
</dbReference>
<evidence type="ECO:0000256" key="8">
    <source>
        <dbReference type="RuleBase" id="RU003793"/>
    </source>
</evidence>
<evidence type="ECO:0000256" key="9">
    <source>
        <dbReference type="RuleBase" id="RU003794"/>
    </source>
</evidence>
<evidence type="ECO:0000256" key="10">
    <source>
        <dbReference type="SAM" id="Phobius"/>
    </source>
</evidence>
<keyword evidence="9" id="KW-0645">Protease</keyword>
<comment type="function">
    <text evidence="9">Plays an essential role in type IV pili and type II pseudopili formation by proteolytically removing the leader sequence from substrate proteins and subsequently monomethylating the alpha-amino group of the newly exposed N-terminal phenylalanine.</text>
</comment>
<dbReference type="AlphaFoldDB" id="A0A822WXI6"/>
<comment type="catalytic activity">
    <reaction evidence="9">
        <text>Typically cleaves a -Gly-|-Phe- bond to release an N-terminal, basic peptide of 5-8 residues from type IV prepilin, and then N-methylates the new N-terminal amino group, the methyl donor being S-adenosyl-L-methionine.</text>
        <dbReference type="EC" id="3.4.23.43"/>
    </reaction>
</comment>
<feature type="transmembrane region" description="Helical" evidence="10">
    <location>
        <begin position="158"/>
        <end position="178"/>
    </location>
</feature>
<keyword evidence="7 10" id="KW-0472">Membrane</keyword>
<keyword evidence="9" id="KW-0489">Methyltransferase</keyword>
<evidence type="ECO:0000256" key="5">
    <source>
        <dbReference type="ARBA" id="ARBA00022692"/>
    </source>
</evidence>
<dbReference type="InterPro" id="IPR010627">
    <property type="entry name" value="Prepilin_pept_A24_N"/>
</dbReference>
<feature type="domain" description="Prepilin peptidase A24 N-terminal" evidence="12">
    <location>
        <begin position="13"/>
        <end position="99"/>
    </location>
</feature>
<dbReference type="Pfam" id="PF01478">
    <property type="entry name" value="Peptidase_A24"/>
    <property type="match status" value="1"/>
</dbReference>
<comment type="subcellular location">
    <subcellularLocation>
        <location evidence="1">Cell inner membrane</location>
        <topology evidence="1">Multi-pass membrane protein</topology>
    </subcellularLocation>
    <subcellularLocation>
        <location evidence="9">Cell membrane</location>
        <topology evidence="9">Multi-pass membrane protein</topology>
    </subcellularLocation>
</comment>
<comment type="caution">
    <text evidence="13">The sequence shown here is derived from an EMBL/GenBank/DDBJ whole genome shotgun (WGS) entry which is preliminary data.</text>
</comment>
<evidence type="ECO:0000313" key="13">
    <source>
        <dbReference type="EMBL" id="CZX89186.1"/>
    </source>
</evidence>
<dbReference type="Gene3D" id="1.20.120.1220">
    <property type="match status" value="1"/>
</dbReference>
<keyword evidence="9 13" id="KW-0378">Hydrolase</keyword>
<keyword evidence="9" id="KW-0808">Transferase</keyword>
<feature type="transmembrane region" description="Helical" evidence="10">
    <location>
        <begin position="80"/>
        <end position="99"/>
    </location>
</feature>
<gene>
    <name evidence="13" type="primary">outO_3</name>
    <name evidence="13" type="ORF">SAMEA2273372_03536</name>
</gene>
<feature type="transmembrane region" description="Helical" evidence="10">
    <location>
        <begin position="6"/>
        <end position="26"/>
    </location>
</feature>
<dbReference type="InterPro" id="IPR050882">
    <property type="entry name" value="Prepilin_peptidase/N-MTase"/>
</dbReference>
<protein>
    <recommendedName>
        <fullName evidence="9">Prepilin leader peptidase/N-methyltransferase</fullName>
        <ecNumber evidence="9">2.1.1.-</ecNumber>
        <ecNumber evidence="9">3.4.23.43</ecNumber>
    </recommendedName>
</protein>
<keyword evidence="4" id="KW-0997">Cell inner membrane</keyword>
<dbReference type="EC" id="2.1.1.-" evidence="9"/>
<keyword evidence="6 10" id="KW-1133">Transmembrane helix</keyword>
<keyword evidence="5 9" id="KW-0812">Transmembrane</keyword>
<evidence type="ECO:0000259" key="12">
    <source>
        <dbReference type="Pfam" id="PF06750"/>
    </source>
</evidence>
<dbReference type="EMBL" id="FJZI01000008">
    <property type="protein sequence ID" value="CZX89186.1"/>
    <property type="molecule type" value="Genomic_DNA"/>
</dbReference>
<name>A0A822WXI6_9ENTR</name>
<feature type="domain" description="Prepilin type IV endopeptidase peptidase" evidence="11">
    <location>
        <begin position="111"/>
        <end position="219"/>
    </location>
</feature>
<dbReference type="InterPro" id="IPR000045">
    <property type="entry name" value="Prepilin_IV_endopep_pep"/>
</dbReference>
<organism evidence="13 14">
    <name type="scientific">Enterobacter bugandensis</name>
    <dbReference type="NCBI Taxonomy" id="881260"/>
    <lineage>
        <taxon>Bacteria</taxon>
        <taxon>Pseudomonadati</taxon>
        <taxon>Pseudomonadota</taxon>
        <taxon>Gammaproteobacteria</taxon>
        <taxon>Enterobacterales</taxon>
        <taxon>Enterobacteriaceae</taxon>
        <taxon>Enterobacter</taxon>
    </lineage>
</organism>
<feature type="transmembrane region" description="Helical" evidence="10">
    <location>
        <begin position="231"/>
        <end position="248"/>
    </location>
</feature>
<evidence type="ECO:0000256" key="1">
    <source>
        <dbReference type="ARBA" id="ARBA00004429"/>
    </source>
</evidence>
<dbReference type="GO" id="GO:0008168">
    <property type="term" value="F:methyltransferase activity"/>
    <property type="evidence" value="ECO:0007669"/>
    <property type="project" value="UniProtKB-KW"/>
</dbReference>
<evidence type="ECO:0000313" key="14">
    <source>
        <dbReference type="Proteomes" id="UP000076063"/>
    </source>
</evidence>
<proteinExistence type="inferred from homology"/>
<dbReference type="PANTHER" id="PTHR30487">
    <property type="entry name" value="TYPE 4 PREPILIN-LIKE PROTEINS LEADER PEPTIDE-PROCESSING ENZYME"/>
    <property type="match status" value="1"/>
</dbReference>
<reference evidence="13 14" key="1">
    <citation type="submission" date="2016-03" db="EMBL/GenBank/DDBJ databases">
        <authorList>
            <consortium name="Pathogen Informatics"/>
        </authorList>
    </citation>
    <scope>NUCLEOTIDE SEQUENCE [LARGE SCALE GENOMIC DNA]</scope>
    <source>
        <strain evidence="14">e1527</strain>
    </source>
</reference>
<evidence type="ECO:0000256" key="2">
    <source>
        <dbReference type="ARBA" id="ARBA00005801"/>
    </source>
</evidence>
<feature type="transmembrane region" description="Helical" evidence="10">
    <location>
        <begin position="199"/>
        <end position="225"/>
    </location>
</feature>
<dbReference type="Proteomes" id="UP000076063">
    <property type="component" value="Unassembled WGS sequence"/>
</dbReference>
<evidence type="ECO:0000259" key="11">
    <source>
        <dbReference type="Pfam" id="PF01478"/>
    </source>
</evidence>
<feature type="transmembrane region" description="Helical" evidence="10">
    <location>
        <begin position="105"/>
        <end position="122"/>
    </location>
</feature>
<dbReference type="Pfam" id="PF06750">
    <property type="entry name" value="A24_N_bact"/>
    <property type="match status" value="1"/>
</dbReference>
<sequence>MVESVILVFSVFLGAIIGSFCNVIIYRLPLILHGEALSLSWPASHCPRCKHPIKFRHNVPLMGWLLLRGRCASCGQAISWRYPLVEVLMALLYGVIIWQQGVTPQSLFDLLAVTFLLPLLFIDLRTMLLPDRLTLPLLVMSLAFAVSGYSRVEPTQALIAALLGFGVPWTLSLLFRLLRGHEGMGMGDMKLLAAIGAWLGPLALLDVIVASTLLALITALILLRIKPGQPFPFGPYPIIAAIGWVILYR</sequence>
<dbReference type="EC" id="3.4.23.43" evidence="9"/>
<dbReference type="GO" id="GO:0006465">
    <property type="term" value="P:signal peptide processing"/>
    <property type="evidence" value="ECO:0007669"/>
    <property type="project" value="TreeGrafter"/>
</dbReference>
<dbReference type="GO" id="GO:0005886">
    <property type="term" value="C:plasma membrane"/>
    <property type="evidence" value="ECO:0007669"/>
    <property type="project" value="UniProtKB-SubCell"/>
</dbReference>
<evidence type="ECO:0000256" key="7">
    <source>
        <dbReference type="ARBA" id="ARBA00023136"/>
    </source>
</evidence>
<dbReference type="PANTHER" id="PTHR30487:SF0">
    <property type="entry name" value="PREPILIN LEADER PEPTIDASE_N-METHYLTRANSFERASE-RELATED"/>
    <property type="match status" value="1"/>
</dbReference>
<keyword evidence="3" id="KW-1003">Cell membrane</keyword>
<keyword evidence="9" id="KW-0511">Multifunctional enzyme</keyword>
<dbReference type="GO" id="GO:0004190">
    <property type="term" value="F:aspartic-type endopeptidase activity"/>
    <property type="evidence" value="ECO:0007669"/>
    <property type="project" value="UniProtKB-EC"/>
</dbReference>
<evidence type="ECO:0000256" key="4">
    <source>
        <dbReference type="ARBA" id="ARBA00022519"/>
    </source>
</evidence>
<accession>A0A822WXI6</accession>
<dbReference type="PRINTS" id="PR00864">
    <property type="entry name" value="PREPILNPTASE"/>
</dbReference>
<evidence type="ECO:0000256" key="6">
    <source>
        <dbReference type="ARBA" id="ARBA00022989"/>
    </source>
</evidence>
<feature type="transmembrane region" description="Helical" evidence="10">
    <location>
        <begin position="134"/>
        <end position="152"/>
    </location>
</feature>
<dbReference type="GO" id="GO:0032259">
    <property type="term" value="P:methylation"/>
    <property type="evidence" value="ECO:0007669"/>
    <property type="project" value="UniProtKB-KW"/>
</dbReference>
<dbReference type="RefSeq" id="WP_049137427.1">
    <property type="nucleotide sequence ID" value="NZ_CP039452.1"/>
</dbReference>
<evidence type="ECO:0000256" key="3">
    <source>
        <dbReference type="ARBA" id="ARBA00022475"/>
    </source>
</evidence>
<comment type="similarity">
    <text evidence="2 8">Belongs to the peptidase A24 family.</text>
</comment>